<evidence type="ECO:0000313" key="7">
    <source>
        <dbReference type="Proteomes" id="UP000481417"/>
    </source>
</evidence>
<protein>
    <submittedName>
        <fullName evidence="6">TetR family transcriptional regulator</fullName>
    </submittedName>
</protein>
<dbReference type="GO" id="GO:0000976">
    <property type="term" value="F:transcription cis-regulatory region binding"/>
    <property type="evidence" value="ECO:0007669"/>
    <property type="project" value="TreeGrafter"/>
</dbReference>
<dbReference type="SUPFAM" id="SSF46689">
    <property type="entry name" value="Homeodomain-like"/>
    <property type="match status" value="1"/>
</dbReference>
<evidence type="ECO:0000256" key="3">
    <source>
        <dbReference type="ARBA" id="ARBA00023163"/>
    </source>
</evidence>
<keyword evidence="1" id="KW-0805">Transcription regulation</keyword>
<feature type="domain" description="HTH tetR-type" evidence="5">
    <location>
        <begin position="39"/>
        <end position="99"/>
    </location>
</feature>
<dbReference type="AlphaFoldDB" id="A0A6L6HMU5"/>
<evidence type="ECO:0000313" key="6">
    <source>
        <dbReference type="EMBL" id="MTD99502.1"/>
    </source>
</evidence>
<sequence>MTLDPQGGVRLDEPGAMRNPLATRHKAKGRMMPHTTRRYRTAKKIQATAVQLAVRDGLANVTTEAIAREAGISTRTFFNYYPYKEAAMMGPPPDYPAEASEQFVAGTGTLIADLDRLITAHLSRFLDERELLVHILALSDTDPKLDALRNSTMLSRRAQMRELLRRRCPATPPAQIEILAAAIVAATNAATKAWAGGEVDDFIAAARENLSLIQPAADMLNQRPA</sequence>
<proteinExistence type="predicted"/>
<evidence type="ECO:0000256" key="4">
    <source>
        <dbReference type="PROSITE-ProRule" id="PRU00335"/>
    </source>
</evidence>
<dbReference type="InterPro" id="IPR009057">
    <property type="entry name" value="Homeodomain-like_sf"/>
</dbReference>
<accession>A0A6L6HMU5</accession>
<reference evidence="6 7" key="1">
    <citation type="submission" date="2019-11" db="EMBL/GenBank/DDBJ databases">
        <authorList>
            <person name="Lang L."/>
        </authorList>
    </citation>
    <scope>NUCLEOTIDE SEQUENCE [LARGE SCALE GENOMIC DNA]</scope>
    <source>
        <strain evidence="6 7">YIM 132242</strain>
    </source>
</reference>
<evidence type="ECO:0000259" key="5">
    <source>
        <dbReference type="PROSITE" id="PS50977"/>
    </source>
</evidence>
<organism evidence="6 7">
    <name type="scientific">Paracoccus lichenicola</name>
    <dbReference type="NCBI Taxonomy" id="2665644"/>
    <lineage>
        <taxon>Bacteria</taxon>
        <taxon>Pseudomonadati</taxon>
        <taxon>Pseudomonadota</taxon>
        <taxon>Alphaproteobacteria</taxon>
        <taxon>Rhodobacterales</taxon>
        <taxon>Paracoccaceae</taxon>
        <taxon>Paracoccus</taxon>
    </lineage>
</organism>
<keyword evidence="7" id="KW-1185">Reference proteome</keyword>
<feature type="DNA-binding region" description="H-T-H motif" evidence="4">
    <location>
        <begin position="62"/>
        <end position="81"/>
    </location>
</feature>
<dbReference type="EMBL" id="WMBT01000002">
    <property type="protein sequence ID" value="MTD99502.1"/>
    <property type="molecule type" value="Genomic_DNA"/>
</dbReference>
<evidence type="ECO:0000256" key="1">
    <source>
        <dbReference type="ARBA" id="ARBA00023015"/>
    </source>
</evidence>
<dbReference type="PANTHER" id="PTHR30055:SF234">
    <property type="entry name" value="HTH-TYPE TRANSCRIPTIONAL REGULATOR BETI"/>
    <property type="match status" value="1"/>
</dbReference>
<name>A0A6L6HMU5_9RHOB</name>
<keyword evidence="3" id="KW-0804">Transcription</keyword>
<dbReference type="GO" id="GO:0003700">
    <property type="term" value="F:DNA-binding transcription factor activity"/>
    <property type="evidence" value="ECO:0007669"/>
    <property type="project" value="TreeGrafter"/>
</dbReference>
<evidence type="ECO:0000256" key="2">
    <source>
        <dbReference type="ARBA" id="ARBA00023125"/>
    </source>
</evidence>
<dbReference type="PROSITE" id="PS50977">
    <property type="entry name" value="HTH_TETR_2"/>
    <property type="match status" value="1"/>
</dbReference>
<dbReference type="PANTHER" id="PTHR30055">
    <property type="entry name" value="HTH-TYPE TRANSCRIPTIONAL REGULATOR RUTR"/>
    <property type="match status" value="1"/>
</dbReference>
<dbReference type="InterPro" id="IPR001647">
    <property type="entry name" value="HTH_TetR"/>
</dbReference>
<dbReference type="Pfam" id="PF00440">
    <property type="entry name" value="TetR_N"/>
    <property type="match status" value="1"/>
</dbReference>
<gene>
    <name evidence="6" type="ORF">GIY56_04285</name>
</gene>
<keyword evidence="2 4" id="KW-0238">DNA-binding</keyword>
<comment type="caution">
    <text evidence="6">The sequence shown here is derived from an EMBL/GenBank/DDBJ whole genome shotgun (WGS) entry which is preliminary data.</text>
</comment>
<dbReference type="InterPro" id="IPR050109">
    <property type="entry name" value="HTH-type_TetR-like_transc_reg"/>
</dbReference>
<dbReference type="Gene3D" id="1.10.357.10">
    <property type="entry name" value="Tetracycline Repressor, domain 2"/>
    <property type="match status" value="1"/>
</dbReference>
<dbReference type="Proteomes" id="UP000481417">
    <property type="component" value="Unassembled WGS sequence"/>
</dbReference>